<dbReference type="RefSeq" id="WP_173584168.1">
    <property type="nucleotide sequence ID" value="NZ_WOTB01000020.1"/>
</dbReference>
<accession>A0ABX0JUX7</accession>
<sequence>MSNALKLNQAYTELRALRVVGEGIEGLIESINRAQTSCSRQMVDVLPEVDELPVQLDTTLGVVKARISTIEDTIDSIHADDQREHNRAHREIAA</sequence>
<name>A0ABX0JUX7_9PROT</name>
<gene>
    <name evidence="1" type="ORF">GOB93_14150</name>
</gene>
<keyword evidence="2" id="KW-1185">Reference proteome</keyword>
<evidence type="ECO:0000313" key="1">
    <source>
        <dbReference type="EMBL" id="NHN85775.1"/>
    </source>
</evidence>
<proteinExistence type="predicted"/>
<protein>
    <submittedName>
        <fullName evidence="1">Uncharacterized protein</fullName>
    </submittedName>
</protein>
<dbReference type="EMBL" id="WOTB01000020">
    <property type="protein sequence ID" value="NHN85775.1"/>
    <property type="molecule type" value="Genomic_DNA"/>
</dbReference>
<comment type="caution">
    <text evidence="1">The sequence shown here is derived from an EMBL/GenBank/DDBJ whole genome shotgun (WGS) entry which is preliminary data.</text>
</comment>
<organism evidence="1 2">
    <name type="scientific">Acetobacter musti</name>
    <dbReference type="NCBI Taxonomy" id="864732"/>
    <lineage>
        <taxon>Bacteria</taxon>
        <taxon>Pseudomonadati</taxon>
        <taxon>Pseudomonadota</taxon>
        <taxon>Alphaproteobacteria</taxon>
        <taxon>Acetobacterales</taxon>
        <taxon>Acetobacteraceae</taxon>
        <taxon>Acetobacter</taxon>
    </lineage>
</organism>
<reference evidence="1 2" key="1">
    <citation type="journal article" date="2020" name="Int. J. Syst. Evol. Microbiol.">
        <title>Novel acetic acid bacteria from cider fermentations: Acetobacter conturbans sp. nov. and Acetobacter fallax sp. nov.</title>
        <authorList>
            <person name="Sombolestani A.S."/>
            <person name="Cleenwerck I."/>
            <person name="Cnockaert M."/>
            <person name="Borremans W."/>
            <person name="Wieme A.D."/>
            <person name="De Vuyst L."/>
            <person name="Vandamme P."/>
        </authorList>
    </citation>
    <scope>NUCLEOTIDE SEQUENCE [LARGE SCALE GENOMIC DNA]</scope>
    <source>
        <strain evidence="1 2">LMG 30640</strain>
    </source>
</reference>
<dbReference type="Proteomes" id="UP000635278">
    <property type="component" value="Unassembled WGS sequence"/>
</dbReference>
<evidence type="ECO:0000313" key="2">
    <source>
        <dbReference type="Proteomes" id="UP000635278"/>
    </source>
</evidence>